<dbReference type="PANTHER" id="PTHR46382:SF1">
    <property type="entry name" value="PHOSPHATIDATE CYTIDYLYLTRANSFERASE"/>
    <property type="match status" value="1"/>
</dbReference>
<evidence type="ECO:0000256" key="15">
    <source>
        <dbReference type="ARBA" id="ARBA00023136"/>
    </source>
</evidence>
<dbReference type="EMBL" id="JBHSEF010000011">
    <property type="protein sequence ID" value="MFC4354452.1"/>
    <property type="molecule type" value="Genomic_DNA"/>
</dbReference>
<dbReference type="GO" id="GO:0016779">
    <property type="term" value="F:nucleotidyltransferase activity"/>
    <property type="evidence" value="ECO:0007669"/>
    <property type="project" value="UniProtKB-KW"/>
</dbReference>
<feature type="transmembrane region" description="Helical" evidence="19">
    <location>
        <begin position="6"/>
        <end position="34"/>
    </location>
</feature>
<keyword evidence="14" id="KW-0443">Lipid metabolism</keyword>
<keyword evidence="21" id="KW-1185">Reference proteome</keyword>
<proteinExistence type="inferred from homology"/>
<keyword evidence="10 18" id="KW-0808">Transferase</keyword>
<organism evidence="20 21">
    <name type="scientific">Chryseomicrobium palamuruense</name>
    <dbReference type="NCBI Taxonomy" id="682973"/>
    <lineage>
        <taxon>Bacteria</taxon>
        <taxon>Bacillati</taxon>
        <taxon>Bacillota</taxon>
        <taxon>Bacilli</taxon>
        <taxon>Bacillales</taxon>
        <taxon>Caryophanaceae</taxon>
        <taxon>Chryseomicrobium</taxon>
    </lineage>
</organism>
<dbReference type="PROSITE" id="PS01315">
    <property type="entry name" value="CDS"/>
    <property type="match status" value="1"/>
</dbReference>
<evidence type="ECO:0000256" key="7">
    <source>
        <dbReference type="ARBA" id="ARBA00019373"/>
    </source>
</evidence>
<protein>
    <recommendedName>
        <fullName evidence="7 18">Phosphatidate cytidylyltransferase</fullName>
        <ecNumber evidence="6 18">2.7.7.41</ecNumber>
    </recommendedName>
</protein>
<feature type="transmembrane region" description="Helical" evidence="19">
    <location>
        <begin position="133"/>
        <end position="154"/>
    </location>
</feature>
<evidence type="ECO:0000313" key="20">
    <source>
        <dbReference type="EMBL" id="MFC4354452.1"/>
    </source>
</evidence>
<dbReference type="RefSeq" id="WP_378140731.1">
    <property type="nucleotide sequence ID" value="NZ_JBHSEF010000011.1"/>
</dbReference>
<evidence type="ECO:0000256" key="6">
    <source>
        <dbReference type="ARBA" id="ARBA00012487"/>
    </source>
</evidence>
<evidence type="ECO:0000256" key="8">
    <source>
        <dbReference type="ARBA" id="ARBA00022475"/>
    </source>
</evidence>
<evidence type="ECO:0000256" key="4">
    <source>
        <dbReference type="ARBA" id="ARBA00005189"/>
    </source>
</evidence>
<feature type="transmembrane region" description="Helical" evidence="19">
    <location>
        <begin position="200"/>
        <end position="220"/>
    </location>
</feature>
<keyword evidence="12 18" id="KW-0548">Nucleotidyltransferase</keyword>
<feature type="transmembrane region" description="Helical" evidence="19">
    <location>
        <begin position="46"/>
        <end position="63"/>
    </location>
</feature>
<evidence type="ECO:0000313" key="21">
    <source>
        <dbReference type="Proteomes" id="UP001595733"/>
    </source>
</evidence>
<evidence type="ECO:0000256" key="2">
    <source>
        <dbReference type="ARBA" id="ARBA00004651"/>
    </source>
</evidence>
<evidence type="ECO:0000256" key="19">
    <source>
        <dbReference type="SAM" id="Phobius"/>
    </source>
</evidence>
<evidence type="ECO:0000256" key="9">
    <source>
        <dbReference type="ARBA" id="ARBA00022516"/>
    </source>
</evidence>
<evidence type="ECO:0000256" key="18">
    <source>
        <dbReference type="RuleBase" id="RU003938"/>
    </source>
</evidence>
<evidence type="ECO:0000256" key="16">
    <source>
        <dbReference type="ARBA" id="ARBA00023209"/>
    </source>
</evidence>
<comment type="caution">
    <text evidence="20">The sequence shown here is derived from an EMBL/GenBank/DDBJ whole genome shotgun (WGS) entry which is preliminary data.</text>
</comment>
<evidence type="ECO:0000256" key="14">
    <source>
        <dbReference type="ARBA" id="ARBA00023098"/>
    </source>
</evidence>
<comment type="similarity">
    <text evidence="5 18">Belongs to the CDS family.</text>
</comment>
<dbReference type="Proteomes" id="UP001595733">
    <property type="component" value="Unassembled WGS sequence"/>
</dbReference>
<evidence type="ECO:0000256" key="17">
    <source>
        <dbReference type="ARBA" id="ARBA00023264"/>
    </source>
</evidence>
<sequence length="264" mass="29730">MKQRIITAIIALALFVPVVLYGGIAFTLAVYFIATVALYEILRMKQIRLVSIPGALALINLYIMLMPQQYESSLIGWTGHDRMTLVFVLVFMLLLYAVLVKNTFTYDDAAFVFFGMMYIGIGFYYLIETRLVDLIYVLFALLIVWTTDSGAYFAGRKFGKKKLWPEISPNKTIEGFYGGILAAIIFAVLLNVVFPFADTWLQLIFVTIAASIIGQFGDLAESAIKRHYHVKDSGTLLPGHGGMLDRFDSLLFVVPLLHFLHFIP</sequence>
<feature type="transmembrane region" description="Helical" evidence="19">
    <location>
        <begin position="83"/>
        <end position="100"/>
    </location>
</feature>
<evidence type="ECO:0000256" key="1">
    <source>
        <dbReference type="ARBA" id="ARBA00001698"/>
    </source>
</evidence>
<comment type="pathway">
    <text evidence="3 18">Phospholipid metabolism; CDP-diacylglycerol biosynthesis; CDP-diacylglycerol from sn-glycerol 3-phosphate: step 3/3.</text>
</comment>
<dbReference type="PANTHER" id="PTHR46382">
    <property type="entry name" value="PHOSPHATIDATE CYTIDYLYLTRANSFERASE"/>
    <property type="match status" value="1"/>
</dbReference>
<dbReference type="Pfam" id="PF01148">
    <property type="entry name" value="CTP_transf_1"/>
    <property type="match status" value="1"/>
</dbReference>
<keyword evidence="8" id="KW-1003">Cell membrane</keyword>
<dbReference type="InterPro" id="IPR000374">
    <property type="entry name" value="PC_trans"/>
</dbReference>
<feature type="transmembrane region" description="Helical" evidence="19">
    <location>
        <begin position="109"/>
        <end position="127"/>
    </location>
</feature>
<comment type="subcellular location">
    <subcellularLocation>
        <location evidence="2">Cell membrane</location>
        <topology evidence="2">Multi-pass membrane protein</topology>
    </subcellularLocation>
</comment>
<evidence type="ECO:0000256" key="11">
    <source>
        <dbReference type="ARBA" id="ARBA00022692"/>
    </source>
</evidence>
<keyword evidence="9" id="KW-0444">Lipid biosynthesis</keyword>
<keyword evidence="13 19" id="KW-1133">Transmembrane helix</keyword>
<evidence type="ECO:0000256" key="5">
    <source>
        <dbReference type="ARBA" id="ARBA00010185"/>
    </source>
</evidence>
<evidence type="ECO:0000256" key="10">
    <source>
        <dbReference type="ARBA" id="ARBA00022679"/>
    </source>
</evidence>
<evidence type="ECO:0000256" key="3">
    <source>
        <dbReference type="ARBA" id="ARBA00005119"/>
    </source>
</evidence>
<keyword evidence="17" id="KW-1208">Phospholipid metabolism</keyword>
<comment type="pathway">
    <text evidence="4">Lipid metabolism.</text>
</comment>
<keyword evidence="11 18" id="KW-0812">Transmembrane</keyword>
<accession>A0ABV8UT20</accession>
<comment type="catalytic activity">
    <reaction evidence="1 18">
        <text>a 1,2-diacyl-sn-glycero-3-phosphate + CTP + H(+) = a CDP-1,2-diacyl-sn-glycerol + diphosphate</text>
        <dbReference type="Rhea" id="RHEA:16229"/>
        <dbReference type="ChEBI" id="CHEBI:15378"/>
        <dbReference type="ChEBI" id="CHEBI:33019"/>
        <dbReference type="ChEBI" id="CHEBI:37563"/>
        <dbReference type="ChEBI" id="CHEBI:58332"/>
        <dbReference type="ChEBI" id="CHEBI:58608"/>
        <dbReference type="EC" id="2.7.7.41"/>
    </reaction>
</comment>
<feature type="transmembrane region" description="Helical" evidence="19">
    <location>
        <begin position="175"/>
        <end position="194"/>
    </location>
</feature>
<keyword evidence="16" id="KW-0594">Phospholipid biosynthesis</keyword>
<reference evidence="21" key="1">
    <citation type="journal article" date="2019" name="Int. J. Syst. Evol. Microbiol.">
        <title>The Global Catalogue of Microorganisms (GCM) 10K type strain sequencing project: providing services to taxonomists for standard genome sequencing and annotation.</title>
        <authorList>
            <consortium name="The Broad Institute Genomics Platform"/>
            <consortium name="The Broad Institute Genome Sequencing Center for Infectious Disease"/>
            <person name="Wu L."/>
            <person name="Ma J."/>
        </authorList>
    </citation>
    <scope>NUCLEOTIDE SEQUENCE [LARGE SCALE GENOMIC DNA]</scope>
    <source>
        <strain evidence="21">CCUG 50353</strain>
    </source>
</reference>
<gene>
    <name evidence="20" type="ORF">ACFO0S_05090</name>
</gene>
<name>A0ABV8UT20_9BACL</name>
<keyword evidence="15 19" id="KW-0472">Membrane</keyword>
<dbReference type="EC" id="2.7.7.41" evidence="6 18"/>
<evidence type="ECO:0000256" key="13">
    <source>
        <dbReference type="ARBA" id="ARBA00022989"/>
    </source>
</evidence>
<evidence type="ECO:0000256" key="12">
    <source>
        <dbReference type="ARBA" id="ARBA00022695"/>
    </source>
</evidence>